<reference evidence="1" key="1">
    <citation type="submission" date="2020-08" db="EMBL/GenBank/DDBJ databases">
        <title>Plant Genome Project.</title>
        <authorList>
            <person name="Zhang R.-G."/>
        </authorList>
    </citation>
    <scope>NUCLEOTIDE SEQUENCE</scope>
    <source>
        <strain evidence="1">WSP0</strain>
        <tissue evidence="1">Leaf</tissue>
    </source>
</reference>
<protein>
    <submittedName>
        <fullName evidence="1">Uncharacterized protein</fullName>
    </submittedName>
</protein>
<gene>
    <name evidence="1" type="ORF">RHGRI_014318</name>
</gene>
<evidence type="ECO:0000313" key="1">
    <source>
        <dbReference type="EMBL" id="KAG5548912.1"/>
    </source>
</evidence>
<accession>A0AAV6K9A6</accession>
<name>A0AAV6K9A6_9ERIC</name>
<dbReference type="AlphaFoldDB" id="A0AAV6K9A6"/>
<dbReference type="Proteomes" id="UP000823749">
    <property type="component" value="Chromosome 5"/>
</dbReference>
<proteinExistence type="predicted"/>
<evidence type="ECO:0000313" key="2">
    <source>
        <dbReference type="Proteomes" id="UP000823749"/>
    </source>
</evidence>
<dbReference type="EMBL" id="JACTNZ010000005">
    <property type="protein sequence ID" value="KAG5548912.1"/>
    <property type="molecule type" value="Genomic_DNA"/>
</dbReference>
<sequence length="163" mass="17263">MCNVCHVFGHSNVQCAKKASTSPSLSKVAAQNENGIQIGNGISSITQQSDRQEWVQVRNGKQKVVQDLSNKGETNLIMSIPSVSGAQFSVSDGTSVLVEQVQSDPDEELLKVLEKVVSSVKEAQMVQVATPLEGGQLPQITCSDPAANNRVGEVASITSLKGK</sequence>
<comment type="caution">
    <text evidence="1">The sequence shown here is derived from an EMBL/GenBank/DDBJ whole genome shotgun (WGS) entry which is preliminary data.</text>
</comment>
<organism evidence="1 2">
    <name type="scientific">Rhododendron griersonianum</name>
    <dbReference type="NCBI Taxonomy" id="479676"/>
    <lineage>
        <taxon>Eukaryota</taxon>
        <taxon>Viridiplantae</taxon>
        <taxon>Streptophyta</taxon>
        <taxon>Embryophyta</taxon>
        <taxon>Tracheophyta</taxon>
        <taxon>Spermatophyta</taxon>
        <taxon>Magnoliopsida</taxon>
        <taxon>eudicotyledons</taxon>
        <taxon>Gunneridae</taxon>
        <taxon>Pentapetalae</taxon>
        <taxon>asterids</taxon>
        <taxon>Ericales</taxon>
        <taxon>Ericaceae</taxon>
        <taxon>Ericoideae</taxon>
        <taxon>Rhodoreae</taxon>
        <taxon>Rhododendron</taxon>
    </lineage>
</organism>
<keyword evidence="2" id="KW-1185">Reference proteome</keyword>